<evidence type="ECO:0000313" key="1">
    <source>
        <dbReference type="EMBL" id="JAI05352.1"/>
    </source>
</evidence>
<accession>A0A0E9XSG6</accession>
<sequence>MTAQDRPLIPHVRTISQSLAWKRKTEKVLILGQIGA</sequence>
<protein>
    <submittedName>
        <fullName evidence="1">Uncharacterized protein</fullName>
    </submittedName>
</protein>
<name>A0A0E9XSG6_ANGAN</name>
<proteinExistence type="predicted"/>
<reference evidence="1" key="1">
    <citation type="submission" date="2014-11" db="EMBL/GenBank/DDBJ databases">
        <authorList>
            <person name="Amaro Gonzalez C."/>
        </authorList>
    </citation>
    <scope>NUCLEOTIDE SEQUENCE</scope>
</reference>
<organism evidence="1">
    <name type="scientific">Anguilla anguilla</name>
    <name type="common">European freshwater eel</name>
    <name type="synonym">Muraena anguilla</name>
    <dbReference type="NCBI Taxonomy" id="7936"/>
    <lineage>
        <taxon>Eukaryota</taxon>
        <taxon>Metazoa</taxon>
        <taxon>Chordata</taxon>
        <taxon>Craniata</taxon>
        <taxon>Vertebrata</taxon>
        <taxon>Euteleostomi</taxon>
        <taxon>Actinopterygii</taxon>
        <taxon>Neopterygii</taxon>
        <taxon>Teleostei</taxon>
        <taxon>Anguilliformes</taxon>
        <taxon>Anguillidae</taxon>
        <taxon>Anguilla</taxon>
    </lineage>
</organism>
<dbReference type="EMBL" id="GBXM01003226">
    <property type="protein sequence ID" value="JAI05352.1"/>
    <property type="molecule type" value="Transcribed_RNA"/>
</dbReference>
<reference evidence="1" key="2">
    <citation type="journal article" date="2015" name="Fish Shellfish Immunol.">
        <title>Early steps in the European eel (Anguilla anguilla)-Vibrio vulnificus interaction in the gills: Role of the RtxA13 toxin.</title>
        <authorList>
            <person name="Callol A."/>
            <person name="Pajuelo D."/>
            <person name="Ebbesson L."/>
            <person name="Teles M."/>
            <person name="MacKenzie S."/>
            <person name="Amaro C."/>
        </authorList>
    </citation>
    <scope>NUCLEOTIDE SEQUENCE</scope>
</reference>
<dbReference type="AlphaFoldDB" id="A0A0E9XSG6"/>